<feature type="compositionally biased region" description="Low complexity" evidence="1">
    <location>
        <begin position="60"/>
        <end position="76"/>
    </location>
</feature>
<gene>
    <name evidence="2" type="ORF">GSLYS_00000235001</name>
</gene>
<feature type="region of interest" description="Disordered" evidence="1">
    <location>
        <begin position="245"/>
        <end position="270"/>
    </location>
</feature>
<protein>
    <submittedName>
        <fullName evidence="2">Uncharacterized protein</fullName>
    </submittedName>
</protein>
<feature type="region of interest" description="Disordered" evidence="1">
    <location>
        <begin position="51"/>
        <end position="126"/>
    </location>
</feature>
<dbReference type="Proteomes" id="UP001497497">
    <property type="component" value="Unassembled WGS sequence"/>
</dbReference>
<accession>A0AAV2GXG5</accession>
<feature type="non-terminal residue" evidence="2">
    <location>
        <position position="1"/>
    </location>
</feature>
<dbReference type="GO" id="GO:0000796">
    <property type="term" value="C:condensin complex"/>
    <property type="evidence" value="ECO:0007669"/>
    <property type="project" value="TreeGrafter"/>
</dbReference>
<comment type="caution">
    <text evidence="2">The sequence shown here is derived from an EMBL/GenBank/DDBJ whole genome shotgun (WGS) entry which is preliminary data.</text>
</comment>
<dbReference type="PANTHER" id="PTHR16199">
    <property type="entry name" value="CONDENSIN-2 COMPLEX SUBUNIT G2"/>
    <property type="match status" value="1"/>
</dbReference>
<dbReference type="AlphaFoldDB" id="A0AAV2GXG5"/>
<evidence type="ECO:0000313" key="3">
    <source>
        <dbReference type="Proteomes" id="UP001497497"/>
    </source>
</evidence>
<name>A0AAV2GXG5_LYMST</name>
<keyword evidence="3" id="KW-1185">Reference proteome</keyword>
<dbReference type="PANTHER" id="PTHR16199:SF4">
    <property type="entry name" value="CONDENSIN-2 COMPLEX SUBUNIT G2"/>
    <property type="match status" value="1"/>
</dbReference>
<organism evidence="2 3">
    <name type="scientific">Lymnaea stagnalis</name>
    <name type="common">Great pond snail</name>
    <name type="synonym">Helix stagnalis</name>
    <dbReference type="NCBI Taxonomy" id="6523"/>
    <lineage>
        <taxon>Eukaryota</taxon>
        <taxon>Metazoa</taxon>
        <taxon>Spiralia</taxon>
        <taxon>Lophotrochozoa</taxon>
        <taxon>Mollusca</taxon>
        <taxon>Gastropoda</taxon>
        <taxon>Heterobranchia</taxon>
        <taxon>Euthyneura</taxon>
        <taxon>Panpulmonata</taxon>
        <taxon>Hygrophila</taxon>
        <taxon>Lymnaeoidea</taxon>
        <taxon>Lymnaeidae</taxon>
        <taxon>Lymnaea</taxon>
    </lineage>
</organism>
<evidence type="ECO:0000256" key="1">
    <source>
        <dbReference type="SAM" id="MobiDB-lite"/>
    </source>
</evidence>
<feature type="compositionally biased region" description="Polar residues" evidence="1">
    <location>
        <begin position="77"/>
        <end position="86"/>
    </location>
</feature>
<sequence>QVERSVTLIKSNINAAREFYCHLPEFLSLDEIVKYMVVLCRYVLEGSRQLQSGNNQSIQSSEENGGRNNSSSGNDSVEQQPGNGAASSRRTRKQRRTSKDASVPRAEEHDEDDNEGEQKENDGSTTDDFCGIVEALYLMMTAVLKQLSLPENRQMKEGLSKKLSIMVRELMAVSQDPNLDTALVALAGHLPAKALPLVSQNLLKSLKRGSRTGQVMDTTVIKSLILWGKADSLLEMVKESFEKALSRNQGQDPKPLGGSAKKQSRKKKTVGFTTEPEDVIDVNLAIDIVVKSIEPAENRRILLTKHKVSLMSLVQAISPVMQHIRDFLTSNISADKSVCDSSLWVKLFTLYLRLSAFICTQIGNVQGEAGEEHVCTEDPEGNAVHAEAKRAVHTAIGWITSSVVPVLSKTASQNTVKFELSVQLVEVTVKLCRNLLSTGMYDEALLDEMAQLCSNILACPSSHLLLNSSLACVYQFTQLRRPDQAEAAASKSHFDELVYNCVSKFMEMLIKRVQSDETLGKSEKDDAEANSVSQLILKVNPGLHNIITELTSPRKPVALAEKMLTSVLNCIVSETTWSCKKNGFSKEGELPPLTTTLMALINKKKLSMKK</sequence>
<dbReference type="EMBL" id="CAXITT010000002">
    <property type="protein sequence ID" value="CAL1526058.1"/>
    <property type="molecule type" value="Genomic_DNA"/>
</dbReference>
<proteinExistence type="predicted"/>
<dbReference type="GO" id="GO:0000070">
    <property type="term" value="P:mitotic sister chromatid segregation"/>
    <property type="evidence" value="ECO:0007669"/>
    <property type="project" value="TreeGrafter"/>
</dbReference>
<dbReference type="GO" id="GO:0005634">
    <property type="term" value="C:nucleus"/>
    <property type="evidence" value="ECO:0007669"/>
    <property type="project" value="TreeGrafter"/>
</dbReference>
<reference evidence="2 3" key="1">
    <citation type="submission" date="2024-04" db="EMBL/GenBank/DDBJ databases">
        <authorList>
            <consortium name="Genoscope - CEA"/>
            <person name="William W."/>
        </authorList>
    </citation>
    <scope>NUCLEOTIDE SEQUENCE [LARGE SCALE GENOMIC DNA]</scope>
</reference>
<evidence type="ECO:0000313" key="2">
    <source>
        <dbReference type="EMBL" id="CAL1526058.1"/>
    </source>
</evidence>